<reference evidence="1" key="1">
    <citation type="submission" date="2020-02" db="EMBL/GenBank/DDBJ databases">
        <authorList>
            <person name="Palmer J.M."/>
        </authorList>
    </citation>
    <scope>NUCLEOTIDE SEQUENCE</scope>
    <source>
        <strain evidence="1">EPUS1.4</strain>
        <tissue evidence="1">Thallus</tissue>
    </source>
</reference>
<sequence length="111" mass="11979">MTEGRVTPVDDIVHNDHMLEEKVTHLSGEDTVIDPKETIGTDFGTVASSVCAVLVKKHGAAGAIRVFGEEVTNVVTGPTEGTGFVIVIIKPGEDCRLFGKPSLRYFHRRSS</sequence>
<protein>
    <submittedName>
        <fullName evidence="1">Uncharacterized protein</fullName>
    </submittedName>
</protein>
<dbReference type="AlphaFoldDB" id="A0A8H7AI70"/>
<dbReference type="OrthoDB" id="4368117at2759"/>
<keyword evidence="2" id="KW-1185">Reference proteome</keyword>
<gene>
    <name evidence="1" type="ORF">GJ744_007968</name>
</gene>
<comment type="caution">
    <text evidence="1">The sequence shown here is derived from an EMBL/GenBank/DDBJ whole genome shotgun (WGS) entry which is preliminary data.</text>
</comment>
<dbReference type="EMBL" id="JAACFV010000040">
    <property type="protein sequence ID" value="KAF7509568.1"/>
    <property type="molecule type" value="Genomic_DNA"/>
</dbReference>
<accession>A0A8H7AI70</accession>
<organism evidence="1 2">
    <name type="scientific">Endocarpon pusillum</name>
    <dbReference type="NCBI Taxonomy" id="364733"/>
    <lineage>
        <taxon>Eukaryota</taxon>
        <taxon>Fungi</taxon>
        <taxon>Dikarya</taxon>
        <taxon>Ascomycota</taxon>
        <taxon>Pezizomycotina</taxon>
        <taxon>Eurotiomycetes</taxon>
        <taxon>Chaetothyriomycetidae</taxon>
        <taxon>Verrucariales</taxon>
        <taxon>Verrucariaceae</taxon>
        <taxon>Endocarpon</taxon>
    </lineage>
</organism>
<evidence type="ECO:0000313" key="2">
    <source>
        <dbReference type="Proteomes" id="UP000606974"/>
    </source>
</evidence>
<dbReference type="Proteomes" id="UP000606974">
    <property type="component" value="Unassembled WGS sequence"/>
</dbReference>
<proteinExistence type="predicted"/>
<evidence type="ECO:0000313" key="1">
    <source>
        <dbReference type="EMBL" id="KAF7509568.1"/>
    </source>
</evidence>
<name>A0A8H7AI70_9EURO</name>